<accession>Q022F4</accession>
<gene>
    <name evidence="1" type="ordered locus">Acid_3169</name>
</gene>
<dbReference type="STRING" id="234267.Acid_3169"/>
<sequence>MSHTLKRGPFSPHRFRCKTPHHGVSVAFRQTKLESLMKLYRSANYPTRWYSYSDTTGWIMFPAEAGGWSKRQPARGIDPMHLREVPVQLAFNAGIPGSPVASAVLRDAA</sequence>
<dbReference type="KEGG" id="sus:Acid_3169"/>
<name>Q022F4_SOLUE</name>
<dbReference type="AlphaFoldDB" id="Q022F4"/>
<reference evidence="1" key="1">
    <citation type="submission" date="2006-10" db="EMBL/GenBank/DDBJ databases">
        <title>Complete sequence of Solibacter usitatus Ellin6076.</title>
        <authorList>
            <consortium name="US DOE Joint Genome Institute"/>
            <person name="Copeland A."/>
            <person name="Lucas S."/>
            <person name="Lapidus A."/>
            <person name="Barry K."/>
            <person name="Detter J.C."/>
            <person name="Glavina del Rio T."/>
            <person name="Hammon N."/>
            <person name="Israni S."/>
            <person name="Dalin E."/>
            <person name="Tice H."/>
            <person name="Pitluck S."/>
            <person name="Thompson L.S."/>
            <person name="Brettin T."/>
            <person name="Bruce D."/>
            <person name="Han C."/>
            <person name="Tapia R."/>
            <person name="Gilna P."/>
            <person name="Schmutz J."/>
            <person name="Larimer F."/>
            <person name="Land M."/>
            <person name="Hauser L."/>
            <person name="Kyrpides N."/>
            <person name="Mikhailova N."/>
            <person name="Janssen P.H."/>
            <person name="Kuske C.R."/>
            <person name="Richardson P."/>
        </authorList>
    </citation>
    <scope>NUCLEOTIDE SEQUENCE</scope>
    <source>
        <strain evidence="1">Ellin6076</strain>
    </source>
</reference>
<dbReference type="EMBL" id="CP000473">
    <property type="protein sequence ID" value="ABJ84146.1"/>
    <property type="molecule type" value="Genomic_DNA"/>
</dbReference>
<dbReference type="InParanoid" id="Q022F4"/>
<organism evidence="1">
    <name type="scientific">Solibacter usitatus (strain Ellin6076)</name>
    <dbReference type="NCBI Taxonomy" id="234267"/>
    <lineage>
        <taxon>Bacteria</taxon>
        <taxon>Pseudomonadati</taxon>
        <taxon>Acidobacteriota</taxon>
        <taxon>Terriglobia</taxon>
        <taxon>Bryobacterales</taxon>
        <taxon>Solibacteraceae</taxon>
        <taxon>Candidatus Solibacter</taxon>
    </lineage>
</organism>
<dbReference type="HOGENOM" id="CLU_2182215_0_0_0"/>
<protein>
    <submittedName>
        <fullName evidence="1">Uncharacterized protein</fullName>
    </submittedName>
</protein>
<proteinExistence type="predicted"/>
<evidence type="ECO:0000313" key="1">
    <source>
        <dbReference type="EMBL" id="ABJ84146.1"/>
    </source>
</evidence>